<evidence type="ECO:0000313" key="3">
    <source>
        <dbReference type="Proteomes" id="UP001175271"/>
    </source>
</evidence>
<dbReference type="AlphaFoldDB" id="A0AA39IKT7"/>
<evidence type="ECO:0000256" key="1">
    <source>
        <dbReference type="SAM" id="SignalP"/>
    </source>
</evidence>
<evidence type="ECO:0000313" key="2">
    <source>
        <dbReference type="EMBL" id="KAK0426158.1"/>
    </source>
</evidence>
<accession>A0AA39IKT7</accession>
<reference evidence="2" key="1">
    <citation type="submission" date="2023-06" db="EMBL/GenBank/DDBJ databases">
        <title>Genomic analysis of the entomopathogenic nematode Steinernema hermaphroditum.</title>
        <authorList>
            <person name="Schwarz E.M."/>
            <person name="Heppert J.K."/>
            <person name="Baniya A."/>
            <person name="Schwartz H.T."/>
            <person name="Tan C.-H."/>
            <person name="Antoshechkin I."/>
            <person name="Sternberg P.W."/>
            <person name="Goodrich-Blair H."/>
            <person name="Dillman A.R."/>
        </authorList>
    </citation>
    <scope>NUCLEOTIDE SEQUENCE</scope>
    <source>
        <strain evidence="2">PS9179</strain>
        <tissue evidence="2">Whole animal</tissue>
    </source>
</reference>
<sequence length="121" mass="13559">MALQRGPVGSVSTFMWALHLLPQALDTLCVCSGNRVYEIPLVDNRLMRVPFGKTRYPVICAPPVRVYYRAGRNVTLYQRKQGGGVAQVLAVLVFRTLNDKHITRAPFHTAEQPHVVEDQTA</sequence>
<keyword evidence="1" id="KW-0732">Signal</keyword>
<gene>
    <name evidence="2" type="ORF">QR680_009561</name>
</gene>
<organism evidence="2 3">
    <name type="scientific">Steinernema hermaphroditum</name>
    <dbReference type="NCBI Taxonomy" id="289476"/>
    <lineage>
        <taxon>Eukaryota</taxon>
        <taxon>Metazoa</taxon>
        <taxon>Ecdysozoa</taxon>
        <taxon>Nematoda</taxon>
        <taxon>Chromadorea</taxon>
        <taxon>Rhabditida</taxon>
        <taxon>Tylenchina</taxon>
        <taxon>Panagrolaimomorpha</taxon>
        <taxon>Strongyloidoidea</taxon>
        <taxon>Steinernematidae</taxon>
        <taxon>Steinernema</taxon>
    </lineage>
</organism>
<feature type="signal peptide" evidence="1">
    <location>
        <begin position="1"/>
        <end position="27"/>
    </location>
</feature>
<evidence type="ECO:0008006" key="4">
    <source>
        <dbReference type="Google" id="ProtNLM"/>
    </source>
</evidence>
<dbReference type="Proteomes" id="UP001175271">
    <property type="component" value="Unassembled WGS sequence"/>
</dbReference>
<keyword evidence="3" id="KW-1185">Reference proteome</keyword>
<proteinExistence type="predicted"/>
<feature type="chain" id="PRO_5041374749" description="Secreted protein" evidence="1">
    <location>
        <begin position="28"/>
        <end position="121"/>
    </location>
</feature>
<dbReference type="EMBL" id="JAUCMV010000001">
    <property type="protein sequence ID" value="KAK0426158.1"/>
    <property type="molecule type" value="Genomic_DNA"/>
</dbReference>
<protein>
    <recommendedName>
        <fullName evidence="4">Secreted protein</fullName>
    </recommendedName>
</protein>
<name>A0AA39IKT7_9BILA</name>
<comment type="caution">
    <text evidence="2">The sequence shown here is derived from an EMBL/GenBank/DDBJ whole genome shotgun (WGS) entry which is preliminary data.</text>
</comment>